<dbReference type="InterPro" id="IPR001806">
    <property type="entry name" value="Small_GTPase"/>
</dbReference>
<dbReference type="InterPro" id="IPR027417">
    <property type="entry name" value="P-loop_NTPase"/>
</dbReference>
<dbReference type="SUPFAM" id="SSF52540">
    <property type="entry name" value="P-loop containing nucleoside triphosphate hydrolases"/>
    <property type="match status" value="1"/>
</dbReference>
<keyword evidence="12" id="KW-1185">Reference proteome</keyword>
<evidence type="ECO:0000256" key="7">
    <source>
        <dbReference type="ARBA" id="ARBA00023289"/>
    </source>
</evidence>
<comment type="similarity">
    <text evidence="2">Belongs to the small GTPase superfamily. Rab family.</text>
</comment>
<evidence type="ECO:0000313" key="12">
    <source>
        <dbReference type="Proteomes" id="UP000663870"/>
    </source>
</evidence>
<dbReference type="InterPro" id="IPR005225">
    <property type="entry name" value="Small_GTP-bd"/>
</dbReference>
<dbReference type="PROSITE" id="PS51419">
    <property type="entry name" value="RAB"/>
    <property type="match status" value="1"/>
</dbReference>
<dbReference type="AlphaFoldDB" id="A0A813X839"/>
<dbReference type="NCBIfam" id="TIGR00231">
    <property type="entry name" value="small_GTP"/>
    <property type="match status" value="1"/>
</dbReference>
<dbReference type="EMBL" id="CAJNOH010000094">
    <property type="protein sequence ID" value="CAF0861542.1"/>
    <property type="molecule type" value="Genomic_DNA"/>
</dbReference>
<dbReference type="PANTHER" id="PTHR47979">
    <property type="entry name" value="DRAB11-RELATED"/>
    <property type="match status" value="1"/>
</dbReference>
<dbReference type="GO" id="GO:0016020">
    <property type="term" value="C:membrane"/>
    <property type="evidence" value="ECO:0007669"/>
    <property type="project" value="UniProtKB-SubCell"/>
</dbReference>
<dbReference type="SMART" id="SM00175">
    <property type="entry name" value="RAB"/>
    <property type="match status" value="1"/>
</dbReference>
<reference evidence="9" key="1">
    <citation type="submission" date="2021-02" db="EMBL/GenBank/DDBJ databases">
        <authorList>
            <person name="Nowell W R."/>
        </authorList>
    </citation>
    <scope>NUCLEOTIDE SEQUENCE</scope>
</reference>
<dbReference type="SMART" id="SM00174">
    <property type="entry name" value="RHO"/>
    <property type="match status" value="1"/>
</dbReference>
<evidence type="ECO:0000313" key="11">
    <source>
        <dbReference type="Proteomes" id="UP000663854"/>
    </source>
</evidence>
<dbReference type="InterPro" id="IPR050209">
    <property type="entry name" value="Rab_GTPases_membrane_traffic"/>
</dbReference>
<gene>
    <name evidence="10" type="ORF">JXQ802_LOCUS10456</name>
    <name evidence="9" type="ORF">PYM288_LOCUS7582</name>
</gene>
<dbReference type="Proteomes" id="UP000663870">
    <property type="component" value="Unassembled WGS sequence"/>
</dbReference>
<keyword evidence="5" id="KW-0472">Membrane</keyword>
<dbReference type="GO" id="GO:0003924">
    <property type="term" value="F:GTPase activity"/>
    <property type="evidence" value="ECO:0007669"/>
    <property type="project" value="InterPro"/>
</dbReference>
<organism evidence="9 11">
    <name type="scientific">Rotaria sordida</name>
    <dbReference type="NCBI Taxonomy" id="392033"/>
    <lineage>
        <taxon>Eukaryota</taxon>
        <taxon>Metazoa</taxon>
        <taxon>Spiralia</taxon>
        <taxon>Gnathifera</taxon>
        <taxon>Rotifera</taxon>
        <taxon>Eurotatoria</taxon>
        <taxon>Bdelloidea</taxon>
        <taxon>Philodinida</taxon>
        <taxon>Philodinidae</taxon>
        <taxon>Rotaria</taxon>
    </lineage>
</organism>
<dbReference type="PROSITE" id="PS51421">
    <property type="entry name" value="RAS"/>
    <property type="match status" value="1"/>
</dbReference>
<evidence type="ECO:0000256" key="6">
    <source>
        <dbReference type="ARBA" id="ARBA00023288"/>
    </source>
</evidence>
<evidence type="ECO:0000256" key="5">
    <source>
        <dbReference type="ARBA" id="ARBA00023136"/>
    </source>
</evidence>
<dbReference type="FunFam" id="3.40.50.300:FF:000274">
    <property type="entry name" value="ras-related protein RABA5a"/>
    <property type="match status" value="1"/>
</dbReference>
<comment type="caution">
    <text evidence="9">The sequence shown here is derived from an EMBL/GenBank/DDBJ whole genome shotgun (WGS) entry which is preliminary data.</text>
</comment>
<name>A0A813X839_9BILA</name>
<dbReference type="Proteomes" id="UP000663854">
    <property type="component" value="Unassembled WGS sequence"/>
</dbReference>
<evidence type="ECO:0000256" key="8">
    <source>
        <dbReference type="SAM" id="MobiDB-lite"/>
    </source>
</evidence>
<keyword evidence="6" id="KW-0449">Lipoprotein</keyword>
<evidence type="ECO:0000313" key="9">
    <source>
        <dbReference type="EMBL" id="CAF0861542.1"/>
    </source>
</evidence>
<dbReference type="SMART" id="SM00173">
    <property type="entry name" value="RAS"/>
    <property type="match status" value="1"/>
</dbReference>
<proteinExistence type="inferred from homology"/>
<keyword evidence="3" id="KW-0547">Nucleotide-binding</keyword>
<keyword evidence="7" id="KW-0636">Prenylation</keyword>
<protein>
    <submittedName>
        <fullName evidence="9">Uncharacterized protein</fullName>
    </submittedName>
</protein>
<dbReference type="SMART" id="SM00176">
    <property type="entry name" value="RAN"/>
    <property type="match status" value="1"/>
</dbReference>
<accession>A0A813X839</accession>
<feature type="compositionally biased region" description="Polar residues" evidence="8">
    <location>
        <begin position="183"/>
        <end position="219"/>
    </location>
</feature>
<keyword evidence="4" id="KW-0342">GTP-binding</keyword>
<dbReference type="EMBL" id="CAJNOL010000200">
    <property type="protein sequence ID" value="CAF0927554.1"/>
    <property type="molecule type" value="Genomic_DNA"/>
</dbReference>
<dbReference type="GO" id="GO:0005525">
    <property type="term" value="F:GTP binding"/>
    <property type="evidence" value="ECO:0007669"/>
    <property type="project" value="UniProtKB-KW"/>
</dbReference>
<evidence type="ECO:0000256" key="1">
    <source>
        <dbReference type="ARBA" id="ARBA00004635"/>
    </source>
</evidence>
<evidence type="ECO:0000256" key="4">
    <source>
        <dbReference type="ARBA" id="ARBA00023134"/>
    </source>
</evidence>
<evidence type="ECO:0000256" key="2">
    <source>
        <dbReference type="ARBA" id="ARBA00006270"/>
    </source>
</evidence>
<dbReference type="Pfam" id="PF00071">
    <property type="entry name" value="Ras"/>
    <property type="match status" value="1"/>
</dbReference>
<comment type="subcellular location">
    <subcellularLocation>
        <location evidence="1">Membrane</location>
        <topology evidence="1">Lipid-anchor</topology>
    </subcellularLocation>
</comment>
<dbReference type="PROSITE" id="PS51420">
    <property type="entry name" value="RHO"/>
    <property type="match status" value="1"/>
</dbReference>
<evidence type="ECO:0000313" key="10">
    <source>
        <dbReference type="EMBL" id="CAF0927554.1"/>
    </source>
</evidence>
<dbReference type="PRINTS" id="PR00449">
    <property type="entry name" value="RASTRNSFRMNG"/>
</dbReference>
<feature type="compositionally biased region" description="Polar residues" evidence="8">
    <location>
        <begin position="227"/>
        <end position="240"/>
    </location>
</feature>
<evidence type="ECO:0000256" key="3">
    <source>
        <dbReference type="ARBA" id="ARBA00022741"/>
    </source>
</evidence>
<feature type="region of interest" description="Disordered" evidence="8">
    <location>
        <begin position="182"/>
        <end position="240"/>
    </location>
</feature>
<sequence length="240" mass="26325">MAKSSGGSDYDLIFKLVLIGDSSVGKSNLLLRFTRNEFRLDTQSTIGVEFAYKQLIIDGKKIKTQVWDTAGQERFKTVIPQFYRGSEGALAVFDLTKSESFDHITVWIEELHRHTPPDLPIVLVGNKSDLVDQRKVSRQQATALAEQLNISYMETSALNASNVEQAFITVVTGIFYKKIPKSVDNSSSSSAMTSIGHGPTSSIPVSSDAQVVISPNQKSFRLKDNQKPTVSNSGGCCKNS</sequence>
<dbReference type="Gene3D" id="3.40.50.300">
    <property type="entry name" value="P-loop containing nucleotide triphosphate hydrolases"/>
    <property type="match status" value="1"/>
</dbReference>